<keyword evidence="3" id="KW-1185">Reference proteome</keyword>
<dbReference type="AlphaFoldDB" id="A0A251T1Q3"/>
<evidence type="ECO:0000313" key="2">
    <source>
        <dbReference type="EMBL" id="OTG05055.1"/>
    </source>
</evidence>
<feature type="region of interest" description="Disordered" evidence="1">
    <location>
        <begin position="1"/>
        <end position="31"/>
    </location>
</feature>
<proteinExistence type="predicted"/>
<dbReference type="InParanoid" id="A0A251T1Q3"/>
<evidence type="ECO:0000313" key="3">
    <source>
        <dbReference type="Proteomes" id="UP000215914"/>
    </source>
</evidence>
<accession>A0A251T1Q3</accession>
<reference evidence="3" key="1">
    <citation type="journal article" date="2017" name="Nature">
        <title>The sunflower genome provides insights into oil metabolism, flowering and Asterid evolution.</title>
        <authorList>
            <person name="Badouin H."/>
            <person name="Gouzy J."/>
            <person name="Grassa C.J."/>
            <person name="Murat F."/>
            <person name="Staton S.E."/>
            <person name="Cottret L."/>
            <person name="Lelandais-Briere C."/>
            <person name="Owens G.L."/>
            <person name="Carrere S."/>
            <person name="Mayjonade B."/>
            <person name="Legrand L."/>
            <person name="Gill N."/>
            <person name="Kane N.C."/>
            <person name="Bowers J.E."/>
            <person name="Hubner S."/>
            <person name="Bellec A."/>
            <person name="Berard A."/>
            <person name="Berges H."/>
            <person name="Blanchet N."/>
            <person name="Boniface M.C."/>
            <person name="Brunel D."/>
            <person name="Catrice O."/>
            <person name="Chaidir N."/>
            <person name="Claudel C."/>
            <person name="Donnadieu C."/>
            <person name="Faraut T."/>
            <person name="Fievet G."/>
            <person name="Helmstetter N."/>
            <person name="King M."/>
            <person name="Knapp S.J."/>
            <person name="Lai Z."/>
            <person name="Le Paslier M.C."/>
            <person name="Lippi Y."/>
            <person name="Lorenzon L."/>
            <person name="Mandel J.R."/>
            <person name="Marage G."/>
            <person name="Marchand G."/>
            <person name="Marquand E."/>
            <person name="Bret-Mestries E."/>
            <person name="Morien E."/>
            <person name="Nambeesan S."/>
            <person name="Nguyen T."/>
            <person name="Pegot-Espagnet P."/>
            <person name="Pouilly N."/>
            <person name="Raftis F."/>
            <person name="Sallet E."/>
            <person name="Schiex T."/>
            <person name="Thomas J."/>
            <person name="Vandecasteele C."/>
            <person name="Vares D."/>
            <person name="Vear F."/>
            <person name="Vautrin S."/>
            <person name="Crespi M."/>
            <person name="Mangin B."/>
            <person name="Burke J.M."/>
            <person name="Salse J."/>
            <person name="Munos S."/>
            <person name="Vincourt P."/>
            <person name="Rieseberg L.H."/>
            <person name="Langlade N.B."/>
        </authorList>
    </citation>
    <scope>NUCLEOTIDE SEQUENCE [LARGE SCALE GENOMIC DNA]</scope>
    <source>
        <strain evidence="3">cv. SF193</strain>
    </source>
</reference>
<organism evidence="2 3">
    <name type="scientific">Helianthus annuus</name>
    <name type="common">Common sunflower</name>
    <dbReference type="NCBI Taxonomy" id="4232"/>
    <lineage>
        <taxon>Eukaryota</taxon>
        <taxon>Viridiplantae</taxon>
        <taxon>Streptophyta</taxon>
        <taxon>Embryophyta</taxon>
        <taxon>Tracheophyta</taxon>
        <taxon>Spermatophyta</taxon>
        <taxon>Magnoliopsida</taxon>
        <taxon>eudicotyledons</taxon>
        <taxon>Gunneridae</taxon>
        <taxon>Pentapetalae</taxon>
        <taxon>asterids</taxon>
        <taxon>campanulids</taxon>
        <taxon>Asterales</taxon>
        <taxon>Asteraceae</taxon>
        <taxon>Asteroideae</taxon>
        <taxon>Heliantheae alliance</taxon>
        <taxon>Heliantheae</taxon>
        <taxon>Helianthus</taxon>
    </lineage>
</organism>
<name>A0A251T1Q3_HELAN</name>
<dbReference type="EMBL" id="CM007901">
    <property type="protein sequence ID" value="OTG05055.1"/>
    <property type="molecule type" value="Genomic_DNA"/>
</dbReference>
<protein>
    <submittedName>
        <fullName evidence="2">Uncharacterized protein</fullName>
    </submittedName>
</protein>
<feature type="compositionally biased region" description="Basic and acidic residues" evidence="1">
    <location>
        <begin position="1"/>
        <end position="10"/>
    </location>
</feature>
<dbReference type="Proteomes" id="UP000215914">
    <property type="component" value="Chromosome 12"/>
</dbReference>
<evidence type="ECO:0000256" key="1">
    <source>
        <dbReference type="SAM" id="MobiDB-lite"/>
    </source>
</evidence>
<sequence length="94" mass="10999">MVPDSPEKPANRRSSVGEPSSPKITSELGTLVRTRRRSNRVVIIPLRYLEIPTFYSYSLPRNATKSKDLRYMMELAQERSRSLWDMDHELYVNL</sequence>
<feature type="compositionally biased region" description="Polar residues" evidence="1">
    <location>
        <begin position="12"/>
        <end position="28"/>
    </location>
</feature>
<gene>
    <name evidence="2" type="ORF">HannXRQ_Chr12g0369301</name>
</gene>